<proteinExistence type="inferred from homology"/>
<reference evidence="10 11" key="1">
    <citation type="submission" date="2019-03" db="EMBL/GenBank/DDBJ databases">
        <title>Draft genome sequences of novel Actinobacteria.</title>
        <authorList>
            <person name="Sahin N."/>
            <person name="Ay H."/>
            <person name="Saygin H."/>
        </authorList>
    </citation>
    <scope>NUCLEOTIDE SEQUENCE [LARGE SCALE GENOMIC DNA]</scope>
    <source>
        <strain evidence="10 11">JCM 13523</strain>
    </source>
</reference>
<keyword evidence="5" id="KW-0808">Transferase</keyword>
<dbReference type="Pfam" id="PF00756">
    <property type="entry name" value="Esterase"/>
    <property type="match status" value="1"/>
</dbReference>
<dbReference type="PROSITE" id="PS51318">
    <property type="entry name" value="TAT"/>
    <property type="match status" value="1"/>
</dbReference>
<dbReference type="InterPro" id="IPR006311">
    <property type="entry name" value="TAT_signal"/>
</dbReference>
<dbReference type="EMBL" id="SMKX01000014">
    <property type="protein sequence ID" value="TDD61465.1"/>
    <property type="molecule type" value="Genomic_DNA"/>
</dbReference>
<dbReference type="GO" id="GO:0004144">
    <property type="term" value="F:diacylglycerol O-acyltransferase activity"/>
    <property type="evidence" value="ECO:0007669"/>
    <property type="project" value="UniProtKB-EC"/>
</dbReference>
<keyword evidence="11" id="KW-1185">Reference proteome</keyword>
<protein>
    <recommendedName>
        <fullName evidence="7">Acyl-CoA:diacylglycerol acyltransferase</fullName>
        <ecNumber evidence="3">2.3.1.122</ecNumber>
        <ecNumber evidence="4">2.3.1.20</ecNumber>
    </recommendedName>
</protein>
<evidence type="ECO:0000256" key="9">
    <source>
        <dbReference type="SAM" id="SignalP"/>
    </source>
</evidence>
<dbReference type="EC" id="2.3.1.20" evidence="4"/>
<sequence>MTRSWIGRRVVLAAAVVLALSPLAPAAAVPPSTDLAVPAARSTGAEVVGVTKVADRLTDLSVRSPALGNRVVKVRLLTPDGWSPQSRQHWPTFWLLAGCCGDYTSWSGTDIATIGSLRKVLVVMPEAGWNGWYSDWWNHGAGGDPAWETFHTVELRRLLEKSWGASSNRVVAGLSMGGQGALLYAARHPGMFRAAAAYSGSTHPLLDAESVNRILGFFGGQGDDPLRVWGDPVAQRRIWEAHDPYYLASRLRSLPIYLSCGDGTAGPFDPPGKTDALEADFNRQNHALATALTRAGAKHLTTNFYGPGTHGWSYWQRELHSSLPILLKALKVR</sequence>
<gene>
    <name evidence="10" type="ORF">E1263_07095</name>
</gene>
<evidence type="ECO:0000256" key="3">
    <source>
        <dbReference type="ARBA" id="ARBA00012820"/>
    </source>
</evidence>
<evidence type="ECO:0000256" key="2">
    <source>
        <dbReference type="ARBA" id="ARBA00005874"/>
    </source>
</evidence>
<evidence type="ECO:0000256" key="1">
    <source>
        <dbReference type="ARBA" id="ARBA00000697"/>
    </source>
</evidence>
<keyword evidence="9" id="KW-0732">Signal</keyword>
<dbReference type="AlphaFoldDB" id="A0A4R4ZRR6"/>
<name>A0A4R4ZRR6_9ACTN</name>
<evidence type="ECO:0000256" key="5">
    <source>
        <dbReference type="ARBA" id="ARBA00022679"/>
    </source>
</evidence>
<evidence type="ECO:0000313" key="11">
    <source>
        <dbReference type="Proteomes" id="UP000295124"/>
    </source>
</evidence>
<keyword evidence="6" id="KW-0012">Acyltransferase</keyword>
<evidence type="ECO:0000256" key="7">
    <source>
        <dbReference type="ARBA" id="ARBA00032572"/>
    </source>
</evidence>
<accession>A0A4R4ZRR6</accession>
<dbReference type="PANTHER" id="PTHR48098:SF1">
    <property type="entry name" value="DIACYLGLYCEROL ACYLTRANSFERASE_MYCOLYLTRANSFERASE AG85A"/>
    <property type="match status" value="1"/>
</dbReference>
<evidence type="ECO:0000256" key="8">
    <source>
        <dbReference type="ARBA" id="ARBA00048109"/>
    </source>
</evidence>
<comment type="catalytic activity">
    <reaction evidence="1">
        <text>2 alpha,alpha'-trehalose 6-mycolate = alpha,alpha'-trehalose 6,6'-bismycolate + alpha,alpha-trehalose</text>
        <dbReference type="Rhea" id="RHEA:23472"/>
        <dbReference type="ChEBI" id="CHEBI:16551"/>
        <dbReference type="ChEBI" id="CHEBI:18195"/>
        <dbReference type="ChEBI" id="CHEBI:18234"/>
        <dbReference type="EC" id="2.3.1.122"/>
    </reaction>
</comment>
<feature type="chain" id="PRO_5038709226" description="Acyl-CoA:diacylglycerol acyltransferase" evidence="9">
    <location>
        <begin position="27"/>
        <end position="333"/>
    </location>
</feature>
<evidence type="ECO:0000256" key="6">
    <source>
        <dbReference type="ARBA" id="ARBA00023315"/>
    </source>
</evidence>
<dbReference type="EC" id="2.3.1.122" evidence="3"/>
<comment type="caution">
    <text evidence="10">The sequence shown here is derived from an EMBL/GenBank/DDBJ whole genome shotgun (WGS) entry which is preliminary data.</text>
</comment>
<feature type="signal peptide" evidence="9">
    <location>
        <begin position="1"/>
        <end position="26"/>
    </location>
</feature>
<dbReference type="InterPro" id="IPR000801">
    <property type="entry name" value="Esterase-like"/>
</dbReference>
<dbReference type="RefSeq" id="WP_132166365.1">
    <property type="nucleotide sequence ID" value="NZ_SMKX01000014.1"/>
</dbReference>
<evidence type="ECO:0000313" key="10">
    <source>
        <dbReference type="EMBL" id="TDD61465.1"/>
    </source>
</evidence>
<dbReference type="InterPro" id="IPR050583">
    <property type="entry name" value="Mycobacterial_A85_antigen"/>
</dbReference>
<dbReference type="PANTHER" id="PTHR48098">
    <property type="entry name" value="ENTEROCHELIN ESTERASE-RELATED"/>
    <property type="match status" value="1"/>
</dbReference>
<evidence type="ECO:0000256" key="4">
    <source>
        <dbReference type="ARBA" id="ARBA00013244"/>
    </source>
</evidence>
<comment type="similarity">
    <text evidence="2">Belongs to the mycobacterial A85 antigen family.</text>
</comment>
<comment type="catalytic activity">
    <reaction evidence="8">
        <text>an acyl-CoA + a 1,2-diacyl-sn-glycerol = a triacyl-sn-glycerol + CoA</text>
        <dbReference type="Rhea" id="RHEA:10868"/>
        <dbReference type="ChEBI" id="CHEBI:17815"/>
        <dbReference type="ChEBI" id="CHEBI:57287"/>
        <dbReference type="ChEBI" id="CHEBI:58342"/>
        <dbReference type="ChEBI" id="CHEBI:64615"/>
        <dbReference type="EC" id="2.3.1.20"/>
    </reaction>
</comment>
<dbReference type="OrthoDB" id="4527292at2"/>
<organism evidence="10 11">
    <name type="scientific">Kribbella antibiotica</name>
    <dbReference type="NCBI Taxonomy" id="190195"/>
    <lineage>
        <taxon>Bacteria</taxon>
        <taxon>Bacillati</taxon>
        <taxon>Actinomycetota</taxon>
        <taxon>Actinomycetes</taxon>
        <taxon>Propionibacteriales</taxon>
        <taxon>Kribbellaceae</taxon>
        <taxon>Kribbella</taxon>
    </lineage>
</organism>
<dbReference type="Proteomes" id="UP000295124">
    <property type="component" value="Unassembled WGS sequence"/>
</dbReference>
<dbReference type="Gene3D" id="3.40.50.1820">
    <property type="entry name" value="alpha/beta hydrolase"/>
    <property type="match status" value="1"/>
</dbReference>
<dbReference type="InterPro" id="IPR029058">
    <property type="entry name" value="AB_hydrolase_fold"/>
</dbReference>
<dbReference type="GO" id="GO:0050348">
    <property type="term" value="F:trehalose O-mycolyltransferase activity"/>
    <property type="evidence" value="ECO:0007669"/>
    <property type="project" value="UniProtKB-EC"/>
</dbReference>
<dbReference type="SUPFAM" id="SSF53474">
    <property type="entry name" value="alpha/beta-Hydrolases"/>
    <property type="match status" value="1"/>
</dbReference>